<keyword evidence="2" id="KW-1185">Reference proteome</keyword>
<organism evidence="1 2">
    <name type="scientific">Phlebotomus papatasi</name>
    <name type="common">Sandfly</name>
    <dbReference type="NCBI Taxonomy" id="29031"/>
    <lineage>
        <taxon>Eukaryota</taxon>
        <taxon>Metazoa</taxon>
        <taxon>Ecdysozoa</taxon>
        <taxon>Arthropoda</taxon>
        <taxon>Hexapoda</taxon>
        <taxon>Insecta</taxon>
        <taxon>Pterygota</taxon>
        <taxon>Neoptera</taxon>
        <taxon>Endopterygota</taxon>
        <taxon>Diptera</taxon>
        <taxon>Nematocera</taxon>
        <taxon>Psychodoidea</taxon>
        <taxon>Psychodidae</taxon>
        <taxon>Phlebotomus</taxon>
        <taxon>Phlebotomus</taxon>
    </lineage>
</organism>
<dbReference type="Proteomes" id="UP000092462">
    <property type="component" value="Unassembled WGS sequence"/>
</dbReference>
<dbReference type="EnsemblMetazoa" id="PPAI013123-RA">
    <property type="protein sequence ID" value="PPAI013123-PA"/>
    <property type="gene ID" value="PPAI013123"/>
</dbReference>
<name>A0A240SZ09_PHLPP</name>
<evidence type="ECO:0000313" key="1">
    <source>
        <dbReference type="EnsemblMetazoa" id="PPAI013123-PA"/>
    </source>
</evidence>
<reference evidence="1" key="1">
    <citation type="submission" date="2022-08" db="UniProtKB">
        <authorList>
            <consortium name="EnsemblMetazoa"/>
        </authorList>
    </citation>
    <scope>IDENTIFICATION</scope>
    <source>
        <strain evidence="1">Israel</strain>
    </source>
</reference>
<dbReference type="EMBL" id="AJVK01024879">
    <property type="status" value="NOT_ANNOTATED_CDS"/>
    <property type="molecule type" value="Genomic_DNA"/>
</dbReference>
<proteinExistence type="predicted"/>
<sequence length="300" mass="34942">MPFVLISVQTGMKHTIRSDVGMTVSIIRIIMQWMSVIATLISNIFYNKLSVQYFNMRKDYEKFLSTFIPTAYRTKYFFVLSLTMICLFIVRIVAFYSIMASIRSINNIRGYSFPYFAMAGAFFPVAITTLSGFNFYMEMLHFRFYAIQINYRLSELLAQSQTFPKYQTNAQKMIISCEISDRVDELIILYARLEETLLILNNAENSVLGFYFLNKLFELIIHGFLEFLTVAGYSSISITSDVFTQNILNNILGVIEIVLMVLNCENFMKEVLLIPIIKYVRFSLFFKINYLDRKHSKNSA</sequence>
<accession>A0A240SZ09</accession>
<dbReference type="VEuPathDB" id="VectorBase:PPAI013123"/>
<dbReference type="AlphaFoldDB" id="A0A240SZ09"/>
<evidence type="ECO:0000313" key="2">
    <source>
        <dbReference type="Proteomes" id="UP000092462"/>
    </source>
</evidence>
<protein>
    <submittedName>
        <fullName evidence="1">Uncharacterized protein</fullName>
    </submittedName>
</protein>
<dbReference type="VEuPathDB" id="VectorBase:PPAPM1_005673"/>